<feature type="domain" description="Bacterial sugar transferase" evidence="3">
    <location>
        <begin position="71"/>
        <end position="248"/>
    </location>
</feature>
<dbReference type="EMBL" id="CAFBMK010000477">
    <property type="protein sequence ID" value="CAB4960414.1"/>
    <property type="molecule type" value="Genomic_DNA"/>
</dbReference>
<feature type="compositionally biased region" description="Low complexity" evidence="1">
    <location>
        <begin position="1"/>
        <end position="26"/>
    </location>
</feature>
<keyword evidence="2" id="KW-0472">Membrane</keyword>
<dbReference type="Pfam" id="PF02397">
    <property type="entry name" value="Bac_transf"/>
    <property type="match status" value="1"/>
</dbReference>
<dbReference type="GO" id="GO:0016780">
    <property type="term" value="F:phosphotransferase activity, for other substituted phosphate groups"/>
    <property type="evidence" value="ECO:0007669"/>
    <property type="project" value="TreeGrafter"/>
</dbReference>
<feature type="region of interest" description="Disordered" evidence="1">
    <location>
        <begin position="1"/>
        <end position="37"/>
    </location>
</feature>
<evidence type="ECO:0000256" key="2">
    <source>
        <dbReference type="SAM" id="Phobius"/>
    </source>
</evidence>
<dbReference type="AlphaFoldDB" id="A0A6J7L3W2"/>
<keyword evidence="2" id="KW-1133">Transmembrane helix</keyword>
<sequence length="265" mass="28576">MSGDRPTAAGSAPGTGAAAPAASTAPRTHDLAGRGPDAHADLRARMRAAGRAVGPDGPLRRPRAMPADLVRRLFDVVVSGLALVVLAVPLALVLLAVRLESPGSPIFRQRRVGRDGREFDVLKVRTMVQGAETMGAGLAIVQGDARITRLGRLLRRTSVDELPQFVNVLRGEMAIVGPRPTVPVQVERYDERQVERLLVRPGLTGWAQVQGRTTLSWPERIEFDRWYVGHRTLRLDARILLMTVRVVLGGAGVERDGAAWGPPPG</sequence>
<evidence type="ECO:0000259" key="3">
    <source>
        <dbReference type="Pfam" id="PF02397"/>
    </source>
</evidence>
<dbReference type="PANTHER" id="PTHR30576">
    <property type="entry name" value="COLANIC BIOSYNTHESIS UDP-GLUCOSE LIPID CARRIER TRANSFERASE"/>
    <property type="match status" value="1"/>
</dbReference>
<feature type="transmembrane region" description="Helical" evidence="2">
    <location>
        <begin position="73"/>
        <end position="97"/>
    </location>
</feature>
<proteinExistence type="predicted"/>
<reference evidence="4" key="1">
    <citation type="submission" date="2020-05" db="EMBL/GenBank/DDBJ databases">
        <authorList>
            <person name="Chiriac C."/>
            <person name="Salcher M."/>
            <person name="Ghai R."/>
            <person name="Kavagutti S V."/>
        </authorList>
    </citation>
    <scope>NUCLEOTIDE SEQUENCE</scope>
</reference>
<feature type="compositionally biased region" description="Basic and acidic residues" evidence="1">
    <location>
        <begin position="27"/>
        <end position="37"/>
    </location>
</feature>
<name>A0A6J7L3W2_9ZZZZ</name>
<accession>A0A6J7L3W2</accession>
<organism evidence="4">
    <name type="scientific">freshwater metagenome</name>
    <dbReference type="NCBI Taxonomy" id="449393"/>
    <lineage>
        <taxon>unclassified sequences</taxon>
        <taxon>metagenomes</taxon>
        <taxon>ecological metagenomes</taxon>
    </lineage>
</organism>
<evidence type="ECO:0000313" key="4">
    <source>
        <dbReference type="EMBL" id="CAB4960414.1"/>
    </source>
</evidence>
<dbReference type="InterPro" id="IPR003362">
    <property type="entry name" value="Bact_transf"/>
</dbReference>
<protein>
    <submittedName>
        <fullName evidence="4">Unannotated protein</fullName>
    </submittedName>
</protein>
<keyword evidence="2" id="KW-0812">Transmembrane</keyword>
<evidence type="ECO:0000256" key="1">
    <source>
        <dbReference type="SAM" id="MobiDB-lite"/>
    </source>
</evidence>
<dbReference type="PANTHER" id="PTHR30576:SF10">
    <property type="entry name" value="SLL5057 PROTEIN"/>
    <property type="match status" value="1"/>
</dbReference>
<gene>
    <name evidence="4" type="ORF">UFOPK3564_04025</name>
</gene>